<dbReference type="AlphaFoldDB" id="A0A2J6SYC1"/>
<gene>
    <name evidence="3" type="ORF">K444DRAFT_645464</name>
</gene>
<dbReference type="Pfam" id="PF01425">
    <property type="entry name" value="Amidase"/>
    <property type="match status" value="1"/>
</dbReference>
<dbReference type="InParanoid" id="A0A2J6SYC1"/>
<dbReference type="InterPro" id="IPR023631">
    <property type="entry name" value="Amidase_dom"/>
</dbReference>
<dbReference type="PANTHER" id="PTHR42678">
    <property type="entry name" value="AMIDASE"/>
    <property type="match status" value="1"/>
</dbReference>
<organism evidence="3 4">
    <name type="scientific">Hyaloscypha bicolor E</name>
    <dbReference type="NCBI Taxonomy" id="1095630"/>
    <lineage>
        <taxon>Eukaryota</taxon>
        <taxon>Fungi</taxon>
        <taxon>Dikarya</taxon>
        <taxon>Ascomycota</taxon>
        <taxon>Pezizomycotina</taxon>
        <taxon>Leotiomycetes</taxon>
        <taxon>Helotiales</taxon>
        <taxon>Hyaloscyphaceae</taxon>
        <taxon>Hyaloscypha</taxon>
        <taxon>Hyaloscypha bicolor</taxon>
    </lineage>
</organism>
<sequence length="453" mass="47806">MDGTRNNGSWLCLAGIGLLPLVAIASNTASEPFDSREATIDGVYNTLFSGITACRDVVSSFLSRIEAFSPAINSIISLHPNALTIADDMDARISTGNVTSSLFCIPVLFRIIMIFRGAIILGKTNLHELALEGLTVSSLGGQIINPYDFTRTPGGSSGGTGAAIASSFAVFGTGSDTVNSLRSPAKALISRAGIIPVSYTQDAIGPIARNVKDLAVALTVMASTGFDPLDNTTGLRPPSLFGTGYAKDVIGGSLQGLRFGLLEGMFNWTPSYETTPANDVMNYMISVLQKAGVVIVPITETLYNCTELSSSMDVQASEIRESMDAYLQMHSLNGSSPSPFRRLYSSGKFLAIPNLYSFKLDAIIYPEQKNLAVKIGSPSQIGRNGILAALTGFPVVTVPADFSPPTDHAPIGVPIGMEILGLPWRLSKAGMKGLLSSRIASFRPVTAPPSTDP</sequence>
<reference evidence="3 4" key="1">
    <citation type="submission" date="2016-04" db="EMBL/GenBank/DDBJ databases">
        <title>A degradative enzymes factory behind the ericoid mycorrhizal symbiosis.</title>
        <authorList>
            <consortium name="DOE Joint Genome Institute"/>
            <person name="Martino E."/>
            <person name="Morin E."/>
            <person name="Grelet G."/>
            <person name="Kuo A."/>
            <person name="Kohler A."/>
            <person name="Daghino S."/>
            <person name="Barry K."/>
            <person name="Choi C."/>
            <person name="Cichocki N."/>
            <person name="Clum A."/>
            <person name="Copeland A."/>
            <person name="Hainaut M."/>
            <person name="Haridas S."/>
            <person name="Labutti K."/>
            <person name="Lindquist E."/>
            <person name="Lipzen A."/>
            <person name="Khouja H.-R."/>
            <person name="Murat C."/>
            <person name="Ohm R."/>
            <person name="Olson A."/>
            <person name="Spatafora J."/>
            <person name="Veneault-Fourrey C."/>
            <person name="Henrissat B."/>
            <person name="Grigoriev I."/>
            <person name="Martin F."/>
            <person name="Perotto S."/>
        </authorList>
    </citation>
    <scope>NUCLEOTIDE SEQUENCE [LARGE SCALE GENOMIC DNA]</scope>
    <source>
        <strain evidence="3 4">E</strain>
    </source>
</reference>
<evidence type="ECO:0000259" key="2">
    <source>
        <dbReference type="Pfam" id="PF01425"/>
    </source>
</evidence>
<proteinExistence type="predicted"/>
<dbReference type="EMBL" id="KZ613854">
    <property type="protein sequence ID" value="PMD55771.1"/>
    <property type="molecule type" value="Genomic_DNA"/>
</dbReference>
<dbReference type="GeneID" id="36593166"/>
<dbReference type="RefSeq" id="XP_024732675.1">
    <property type="nucleotide sequence ID" value="XM_024885089.1"/>
</dbReference>
<keyword evidence="4" id="KW-1185">Reference proteome</keyword>
<feature type="domain" description="Amidase" evidence="2">
    <location>
        <begin position="116"/>
        <end position="299"/>
    </location>
</feature>
<keyword evidence="1" id="KW-0732">Signal</keyword>
<dbReference type="InterPro" id="IPR036928">
    <property type="entry name" value="AS_sf"/>
</dbReference>
<name>A0A2J6SYC1_9HELO</name>
<evidence type="ECO:0000256" key="1">
    <source>
        <dbReference type="SAM" id="SignalP"/>
    </source>
</evidence>
<dbReference type="Proteomes" id="UP000235371">
    <property type="component" value="Unassembled WGS sequence"/>
</dbReference>
<dbReference type="OrthoDB" id="566138at2759"/>
<dbReference type="STRING" id="1095630.A0A2J6SYC1"/>
<feature type="chain" id="PRO_5014466110" evidence="1">
    <location>
        <begin position="26"/>
        <end position="453"/>
    </location>
</feature>
<feature type="signal peptide" evidence="1">
    <location>
        <begin position="1"/>
        <end position="25"/>
    </location>
</feature>
<evidence type="ECO:0000313" key="4">
    <source>
        <dbReference type="Proteomes" id="UP000235371"/>
    </source>
</evidence>
<dbReference type="PANTHER" id="PTHR42678:SF5">
    <property type="entry name" value="GLUTAMYL-TRNA(GLN) AMIDOTRANSFERASE SUBUNIT A"/>
    <property type="match status" value="1"/>
</dbReference>
<accession>A0A2J6SYC1</accession>
<dbReference type="Gene3D" id="3.90.1300.10">
    <property type="entry name" value="Amidase signature (AS) domain"/>
    <property type="match status" value="1"/>
</dbReference>
<protein>
    <submittedName>
        <fullName evidence="3">Amidase signature enzyme</fullName>
    </submittedName>
</protein>
<dbReference type="SUPFAM" id="SSF75304">
    <property type="entry name" value="Amidase signature (AS) enzymes"/>
    <property type="match status" value="1"/>
</dbReference>
<evidence type="ECO:0000313" key="3">
    <source>
        <dbReference type="EMBL" id="PMD55771.1"/>
    </source>
</evidence>